<dbReference type="PRINTS" id="PR00344">
    <property type="entry name" value="BCTRLSENSOR"/>
</dbReference>
<keyword evidence="10" id="KW-0067">ATP-binding</keyword>
<keyword evidence="13 14" id="KW-0472">Membrane</keyword>
<keyword evidence="7 14" id="KW-0812">Transmembrane</keyword>
<dbReference type="PROSITE" id="PS50109">
    <property type="entry name" value="HIS_KIN"/>
    <property type="match status" value="1"/>
</dbReference>
<feature type="domain" description="Histidine kinase" evidence="15">
    <location>
        <begin position="151"/>
        <end position="364"/>
    </location>
</feature>
<dbReference type="InterPro" id="IPR004358">
    <property type="entry name" value="Sig_transdc_His_kin-like_C"/>
</dbReference>
<evidence type="ECO:0000256" key="4">
    <source>
        <dbReference type="ARBA" id="ARBA00022475"/>
    </source>
</evidence>
<dbReference type="GO" id="GO:0005886">
    <property type="term" value="C:plasma membrane"/>
    <property type="evidence" value="ECO:0007669"/>
    <property type="project" value="UniProtKB-SubCell"/>
</dbReference>
<dbReference type="InterPro" id="IPR036097">
    <property type="entry name" value="HisK_dim/P_sf"/>
</dbReference>
<keyword evidence="8" id="KW-0547">Nucleotide-binding</keyword>
<dbReference type="GO" id="GO:0005524">
    <property type="term" value="F:ATP binding"/>
    <property type="evidence" value="ECO:0007669"/>
    <property type="project" value="UniProtKB-KW"/>
</dbReference>
<dbReference type="InterPro" id="IPR003660">
    <property type="entry name" value="HAMP_dom"/>
</dbReference>
<dbReference type="SMART" id="SM00387">
    <property type="entry name" value="HATPase_c"/>
    <property type="match status" value="1"/>
</dbReference>
<evidence type="ECO:0000256" key="11">
    <source>
        <dbReference type="ARBA" id="ARBA00022989"/>
    </source>
</evidence>
<evidence type="ECO:0000256" key="5">
    <source>
        <dbReference type="ARBA" id="ARBA00022553"/>
    </source>
</evidence>
<dbReference type="STRING" id="202951.GCA_001485025_00654"/>
<dbReference type="SUPFAM" id="SSF55874">
    <property type="entry name" value="ATPase domain of HSP90 chaperone/DNA topoisomerase II/histidine kinase"/>
    <property type="match status" value="1"/>
</dbReference>
<dbReference type="EMBL" id="SGSU01000016">
    <property type="protein sequence ID" value="RZG65398.1"/>
    <property type="molecule type" value="Genomic_DNA"/>
</dbReference>
<keyword evidence="12" id="KW-0902">Two-component regulatory system</keyword>
<evidence type="ECO:0000256" key="9">
    <source>
        <dbReference type="ARBA" id="ARBA00022777"/>
    </source>
</evidence>
<evidence type="ECO:0000259" key="15">
    <source>
        <dbReference type="PROSITE" id="PS50109"/>
    </source>
</evidence>
<feature type="transmembrane region" description="Helical" evidence="14">
    <location>
        <begin position="65"/>
        <end position="84"/>
    </location>
</feature>
<protein>
    <recommendedName>
        <fullName evidence="3">histidine kinase</fullName>
        <ecNumber evidence="3">2.7.13.3</ecNumber>
    </recommendedName>
</protein>
<dbReference type="RefSeq" id="WP_130147347.1">
    <property type="nucleotide sequence ID" value="NZ_SGSU01000016.1"/>
</dbReference>
<comment type="subcellular location">
    <subcellularLocation>
        <location evidence="2">Cell membrane</location>
        <topology evidence="2">Multi-pass membrane protein</topology>
    </subcellularLocation>
</comment>
<dbReference type="Pfam" id="PF00512">
    <property type="entry name" value="HisKA"/>
    <property type="match status" value="1"/>
</dbReference>
<dbReference type="EC" id="2.7.13.3" evidence="3"/>
<dbReference type="CDD" id="cd06225">
    <property type="entry name" value="HAMP"/>
    <property type="match status" value="1"/>
</dbReference>
<keyword evidence="9 17" id="KW-0418">Kinase</keyword>
<dbReference type="InterPro" id="IPR050398">
    <property type="entry name" value="HssS/ArlS-like"/>
</dbReference>
<dbReference type="Pfam" id="PF00672">
    <property type="entry name" value="HAMP"/>
    <property type="match status" value="1"/>
</dbReference>
<name>A0A4Q7ASY5_9GAMM</name>
<dbReference type="PANTHER" id="PTHR45528:SF1">
    <property type="entry name" value="SENSOR HISTIDINE KINASE CPXA"/>
    <property type="match status" value="1"/>
</dbReference>
<keyword evidence="11 14" id="KW-1133">Transmembrane helix</keyword>
<dbReference type="Gene3D" id="1.10.287.130">
    <property type="match status" value="1"/>
</dbReference>
<dbReference type="SUPFAM" id="SSF158472">
    <property type="entry name" value="HAMP domain-like"/>
    <property type="match status" value="1"/>
</dbReference>
<dbReference type="InterPro" id="IPR005467">
    <property type="entry name" value="His_kinase_dom"/>
</dbReference>
<keyword evidence="5" id="KW-0597">Phosphoprotein</keyword>
<keyword evidence="6" id="KW-0808">Transferase</keyword>
<dbReference type="PANTHER" id="PTHR45528">
    <property type="entry name" value="SENSOR HISTIDINE KINASE CPXA"/>
    <property type="match status" value="1"/>
</dbReference>
<dbReference type="InterPro" id="IPR003661">
    <property type="entry name" value="HisK_dim/P_dom"/>
</dbReference>
<dbReference type="PROSITE" id="PS50885">
    <property type="entry name" value="HAMP"/>
    <property type="match status" value="1"/>
</dbReference>
<dbReference type="SUPFAM" id="SSF47384">
    <property type="entry name" value="Homodimeric domain of signal transducing histidine kinase"/>
    <property type="match status" value="1"/>
</dbReference>
<evidence type="ECO:0000259" key="16">
    <source>
        <dbReference type="PROSITE" id="PS50885"/>
    </source>
</evidence>
<dbReference type="SMART" id="SM00388">
    <property type="entry name" value="HisKA"/>
    <property type="match status" value="1"/>
</dbReference>
<accession>A0A4Q7ASY5</accession>
<dbReference type="Pfam" id="PF02518">
    <property type="entry name" value="HATPase_c"/>
    <property type="match status" value="1"/>
</dbReference>
<dbReference type="InterPro" id="IPR003594">
    <property type="entry name" value="HATPase_dom"/>
</dbReference>
<evidence type="ECO:0000256" key="7">
    <source>
        <dbReference type="ARBA" id="ARBA00022692"/>
    </source>
</evidence>
<gene>
    <name evidence="17" type="primary">adeS</name>
    <name evidence="17" type="ORF">EXE25_14120</name>
</gene>
<evidence type="ECO:0000256" key="3">
    <source>
        <dbReference type="ARBA" id="ARBA00012438"/>
    </source>
</evidence>
<evidence type="ECO:0000256" key="13">
    <source>
        <dbReference type="ARBA" id="ARBA00023136"/>
    </source>
</evidence>
<feature type="transmembrane region" description="Helical" evidence="14">
    <location>
        <begin position="12"/>
        <end position="39"/>
    </location>
</feature>
<dbReference type="InterPro" id="IPR036890">
    <property type="entry name" value="HATPase_C_sf"/>
</dbReference>
<dbReference type="Gene3D" id="6.10.340.10">
    <property type="match status" value="1"/>
</dbReference>
<dbReference type="CDD" id="cd00082">
    <property type="entry name" value="HisKA"/>
    <property type="match status" value="1"/>
</dbReference>
<evidence type="ECO:0000256" key="2">
    <source>
        <dbReference type="ARBA" id="ARBA00004651"/>
    </source>
</evidence>
<evidence type="ECO:0000313" key="17">
    <source>
        <dbReference type="EMBL" id="RZG65398.1"/>
    </source>
</evidence>
<organism evidence="17 18">
    <name type="scientific">Acinetobacter bouvetii</name>
    <dbReference type="NCBI Taxonomy" id="202951"/>
    <lineage>
        <taxon>Bacteria</taxon>
        <taxon>Pseudomonadati</taxon>
        <taxon>Pseudomonadota</taxon>
        <taxon>Gammaproteobacteria</taxon>
        <taxon>Moraxellales</taxon>
        <taxon>Moraxellaceae</taxon>
        <taxon>Acinetobacter</taxon>
    </lineage>
</organism>
<dbReference type="Gene3D" id="3.30.565.10">
    <property type="entry name" value="Histidine kinase-like ATPase, C-terminal domain"/>
    <property type="match status" value="1"/>
</dbReference>
<dbReference type="AlphaFoldDB" id="A0A4Q7ASY5"/>
<dbReference type="NCBIfam" id="NF012226">
    <property type="entry name" value="AdeS_HK"/>
    <property type="match status" value="1"/>
</dbReference>
<dbReference type="GO" id="GO:0000155">
    <property type="term" value="F:phosphorelay sensor kinase activity"/>
    <property type="evidence" value="ECO:0007669"/>
    <property type="project" value="InterPro"/>
</dbReference>
<evidence type="ECO:0000256" key="1">
    <source>
        <dbReference type="ARBA" id="ARBA00000085"/>
    </source>
</evidence>
<comment type="caution">
    <text evidence="17">The sequence shown here is derived from an EMBL/GenBank/DDBJ whole genome shotgun (WGS) entry which is preliminary data.</text>
</comment>
<evidence type="ECO:0000256" key="14">
    <source>
        <dbReference type="SAM" id="Phobius"/>
    </source>
</evidence>
<evidence type="ECO:0000256" key="6">
    <source>
        <dbReference type="ARBA" id="ARBA00022679"/>
    </source>
</evidence>
<proteinExistence type="predicted"/>
<keyword evidence="4" id="KW-1003">Cell membrane</keyword>
<comment type="catalytic activity">
    <reaction evidence="1">
        <text>ATP + protein L-histidine = ADP + protein N-phospho-L-histidine.</text>
        <dbReference type="EC" id="2.7.13.3"/>
    </reaction>
</comment>
<reference evidence="17 18" key="1">
    <citation type="submission" date="2019-02" db="EMBL/GenBank/DDBJ databases">
        <title>The Batch Genome Submission of Acinetobacter spp. strains.</title>
        <authorList>
            <person name="Qin J."/>
            <person name="Hu Y."/>
            <person name="Ye H."/>
            <person name="Wei L."/>
            <person name="Feng Y."/>
            <person name="Zong Z."/>
        </authorList>
    </citation>
    <scope>NUCLEOTIDE SEQUENCE [LARGE SCALE GENOMIC DNA]</scope>
    <source>
        <strain evidence="17 18">WCHABo060081</strain>
    </source>
</reference>
<dbReference type="Proteomes" id="UP000293483">
    <property type="component" value="Unassembled WGS sequence"/>
</dbReference>
<evidence type="ECO:0000256" key="8">
    <source>
        <dbReference type="ARBA" id="ARBA00022741"/>
    </source>
</evidence>
<evidence type="ECO:0000256" key="12">
    <source>
        <dbReference type="ARBA" id="ARBA00023012"/>
    </source>
</evidence>
<sequence>MKFNFLKNSVGINFQFIIMMSLLNLGVTFLSFVLGYLVYSWAIEIGFLDFQSVNSNEFSITSVDFIWFFLVLLTGFFLSTFLAYRYGKRYTQPISALANVIQQIQQGNLSLRIEELHHDIPHELRSLIQNFNAMANQLEVSVKNSTIWNAAIAHELRTPVTILQGRLQGIVDGVFIADQKLHQSLLNQVEGLSYLVEDLRTLTLIENKQFRLELQKTNLKASIYKCLQMFHERFQAKGLNEVVNLTDECVLCDERRMEQVFIAFFSNVLRYANPGQLKITTYKTQENWILMLEDEGPGIDESHLEYLFKPFYRLEDSRSRLDGGTGLGLAVIDAIIEAHQGRINYSKSKNLGGSCFTIQLNLKTLTHL</sequence>
<evidence type="ECO:0000313" key="18">
    <source>
        <dbReference type="Proteomes" id="UP000293483"/>
    </source>
</evidence>
<feature type="domain" description="HAMP" evidence="16">
    <location>
        <begin position="88"/>
        <end position="143"/>
    </location>
</feature>
<dbReference type="SMART" id="SM00304">
    <property type="entry name" value="HAMP"/>
    <property type="match status" value="1"/>
</dbReference>
<evidence type="ECO:0000256" key="10">
    <source>
        <dbReference type="ARBA" id="ARBA00022840"/>
    </source>
</evidence>